<accession>A0A2W2AY26</accession>
<sequence>MTDFTPLAGLTGGILIGLSAVLLMGGLGRIAGISGIFGSLLGRWLPDNGWRLTFILGLLAGTVLVSLLGGFDSDSMAFPGNPLSTLLGGLLVGIGTVLGAGCTSGHGICGLARLSVRSMVSTAVFMFFAVATVYMMRHVIGA</sequence>
<dbReference type="Pfam" id="PF04143">
    <property type="entry name" value="Sulf_transp"/>
    <property type="match status" value="1"/>
</dbReference>
<keyword evidence="4" id="KW-0997">Cell inner membrane</keyword>
<dbReference type="PANTHER" id="PTHR30574:SF1">
    <property type="entry name" value="SULPHUR TRANSPORT DOMAIN-CONTAINING PROTEIN"/>
    <property type="match status" value="1"/>
</dbReference>
<keyword evidence="3" id="KW-1003">Cell membrane</keyword>
<proteinExistence type="inferred from homology"/>
<evidence type="ECO:0000313" key="10">
    <source>
        <dbReference type="EMBL" id="PZF78662.1"/>
    </source>
</evidence>
<feature type="transmembrane region" description="Helical" evidence="9">
    <location>
        <begin position="52"/>
        <end position="71"/>
    </location>
</feature>
<evidence type="ECO:0000256" key="7">
    <source>
        <dbReference type="ARBA" id="ARBA00023136"/>
    </source>
</evidence>
<dbReference type="InterPro" id="IPR007272">
    <property type="entry name" value="Sulf_transp_TsuA/YedE"/>
</dbReference>
<feature type="transmembrane region" description="Helical" evidence="9">
    <location>
        <begin position="12"/>
        <end position="40"/>
    </location>
</feature>
<comment type="similarity">
    <text evidence="8">Belongs to the TsuA/YedE (TC 9.B.102) family.</text>
</comment>
<keyword evidence="6 9" id="KW-1133">Transmembrane helix</keyword>
<dbReference type="GO" id="GO:0005886">
    <property type="term" value="C:plasma membrane"/>
    <property type="evidence" value="ECO:0007669"/>
    <property type="project" value="UniProtKB-SubCell"/>
</dbReference>
<reference evidence="11" key="1">
    <citation type="submission" date="2018-06" db="EMBL/GenBank/DDBJ databases">
        <title>Aestuariibacter litoralis strain KCTC 52945T.</title>
        <authorList>
            <person name="Li X."/>
            <person name="Salam N."/>
            <person name="Li J.-L."/>
            <person name="Chen Y.-M."/>
            <person name="Yang Z.-W."/>
            <person name="Zhang L.-Y."/>
            <person name="Han M.-X."/>
            <person name="Xiao M."/>
            <person name="Li W.-J."/>
        </authorList>
    </citation>
    <scope>NUCLEOTIDE SEQUENCE [LARGE SCALE GENOMIC DNA]</scope>
    <source>
        <strain evidence="11">KCTC 52945</strain>
    </source>
</reference>
<keyword evidence="11" id="KW-1185">Reference proteome</keyword>
<dbReference type="RefSeq" id="WP_111195990.1">
    <property type="nucleotide sequence ID" value="NZ_QKVK01000001.1"/>
</dbReference>
<keyword evidence="7 9" id="KW-0472">Membrane</keyword>
<evidence type="ECO:0000256" key="9">
    <source>
        <dbReference type="SAM" id="Phobius"/>
    </source>
</evidence>
<evidence type="ECO:0000256" key="6">
    <source>
        <dbReference type="ARBA" id="ARBA00022989"/>
    </source>
</evidence>
<keyword evidence="5 9" id="KW-0812">Transmembrane</keyword>
<organism evidence="10 11">
    <name type="scientific">Aestuariivirga litoralis</name>
    <dbReference type="NCBI Taxonomy" id="2650924"/>
    <lineage>
        <taxon>Bacteria</taxon>
        <taxon>Pseudomonadati</taxon>
        <taxon>Pseudomonadota</taxon>
        <taxon>Alphaproteobacteria</taxon>
        <taxon>Hyphomicrobiales</taxon>
        <taxon>Aestuariivirgaceae</taxon>
        <taxon>Aestuariivirga</taxon>
    </lineage>
</organism>
<evidence type="ECO:0000256" key="4">
    <source>
        <dbReference type="ARBA" id="ARBA00022519"/>
    </source>
</evidence>
<feature type="transmembrane region" description="Helical" evidence="9">
    <location>
        <begin position="83"/>
        <end position="102"/>
    </location>
</feature>
<comment type="caution">
    <text evidence="10">The sequence shown here is derived from an EMBL/GenBank/DDBJ whole genome shotgun (WGS) entry which is preliminary data.</text>
</comment>
<comment type="subcellular location">
    <subcellularLocation>
        <location evidence="1">Cell inner membrane</location>
        <topology evidence="1">Multi-pass membrane protein</topology>
    </subcellularLocation>
</comment>
<protein>
    <submittedName>
        <fullName evidence="10">YeeE/YedE family protein</fullName>
    </submittedName>
</protein>
<feature type="transmembrane region" description="Helical" evidence="9">
    <location>
        <begin position="114"/>
        <end position="136"/>
    </location>
</feature>
<evidence type="ECO:0000256" key="3">
    <source>
        <dbReference type="ARBA" id="ARBA00022475"/>
    </source>
</evidence>
<evidence type="ECO:0000256" key="2">
    <source>
        <dbReference type="ARBA" id="ARBA00022448"/>
    </source>
</evidence>
<evidence type="ECO:0000313" key="11">
    <source>
        <dbReference type="Proteomes" id="UP000248795"/>
    </source>
</evidence>
<dbReference type="AlphaFoldDB" id="A0A2W2AY26"/>
<name>A0A2W2AY26_9HYPH</name>
<dbReference type="Proteomes" id="UP000248795">
    <property type="component" value="Unassembled WGS sequence"/>
</dbReference>
<dbReference type="PANTHER" id="PTHR30574">
    <property type="entry name" value="INNER MEMBRANE PROTEIN YEDE"/>
    <property type="match status" value="1"/>
</dbReference>
<evidence type="ECO:0000256" key="8">
    <source>
        <dbReference type="ARBA" id="ARBA00035655"/>
    </source>
</evidence>
<evidence type="ECO:0000256" key="1">
    <source>
        <dbReference type="ARBA" id="ARBA00004429"/>
    </source>
</evidence>
<dbReference type="EMBL" id="QKVK01000001">
    <property type="protein sequence ID" value="PZF78662.1"/>
    <property type="molecule type" value="Genomic_DNA"/>
</dbReference>
<keyword evidence="2" id="KW-0813">Transport</keyword>
<evidence type="ECO:0000256" key="5">
    <source>
        <dbReference type="ARBA" id="ARBA00022692"/>
    </source>
</evidence>
<gene>
    <name evidence="10" type="ORF">DK847_02335</name>
</gene>